<comment type="similarity">
    <text evidence="2">Belongs to the SNU66/SART1 family.</text>
</comment>
<name>A0A6Q2Y569_ESOLU</name>
<evidence type="ECO:0000256" key="2">
    <source>
        <dbReference type="ARBA" id="ARBA00006076"/>
    </source>
</evidence>
<organism evidence="5 6">
    <name type="scientific">Esox lucius</name>
    <name type="common">Northern pike</name>
    <dbReference type="NCBI Taxonomy" id="8010"/>
    <lineage>
        <taxon>Eukaryota</taxon>
        <taxon>Metazoa</taxon>
        <taxon>Chordata</taxon>
        <taxon>Craniata</taxon>
        <taxon>Vertebrata</taxon>
        <taxon>Euteleostomi</taxon>
        <taxon>Actinopterygii</taxon>
        <taxon>Neopterygii</taxon>
        <taxon>Teleostei</taxon>
        <taxon>Protacanthopterygii</taxon>
        <taxon>Esociformes</taxon>
        <taxon>Esocidae</taxon>
        <taxon>Esox</taxon>
    </lineage>
</organism>
<reference evidence="5" key="3">
    <citation type="submission" date="2025-08" db="UniProtKB">
        <authorList>
            <consortium name="Ensembl"/>
        </authorList>
    </citation>
    <scope>IDENTIFICATION</scope>
</reference>
<feature type="compositionally biased region" description="Basic and acidic residues" evidence="4">
    <location>
        <begin position="54"/>
        <end position="90"/>
    </location>
</feature>
<reference evidence="5" key="4">
    <citation type="submission" date="2025-09" db="UniProtKB">
        <authorList>
            <consortium name="Ensembl"/>
        </authorList>
    </citation>
    <scope>IDENTIFICATION</scope>
</reference>
<dbReference type="InterPro" id="IPR005011">
    <property type="entry name" value="SNU66/SART1"/>
</dbReference>
<gene>
    <name evidence="5" type="primary">SART1</name>
</gene>
<protein>
    <recommendedName>
        <fullName evidence="7">Spliceosome associated factor 1, recruiter of U4/U6.U5 tri-snRNP</fullName>
    </recommendedName>
</protein>
<accession>A0A6Q2Y569</accession>
<feature type="compositionally biased region" description="Basic and acidic residues" evidence="4">
    <location>
        <begin position="10"/>
        <end position="22"/>
    </location>
</feature>
<dbReference type="GeneTree" id="ENSGT00390000007071"/>
<reference evidence="6" key="1">
    <citation type="journal article" date="2014" name="PLoS ONE">
        <title>The genome and linkage map of the northern pike (Esox lucius): conserved synteny revealed between the salmonid sister group and the Neoteleostei.</title>
        <authorList>
            <person name="Rondeau E.B."/>
            <person name="Minkley D.R."/>
            <person name="Leong J.S."/>
            <person name="Messmer A.M."/>
            <person name="Jantzen J.R."/>
            <person name="von Schalburg K.R."/>
            <person name="Lemon C."/>
            <person name="Bird N.H."/>
            <person name="Koop B.F."/>
        </authorList>
    </citation>
    <scope>NUCLEOTIDE SEQUENCE</scope>
</reference>
<evidence type="ECO:0000256" key="3">
    <source>
        <dbReference type="ARBA" id="ARBA00023242"/>
    </source>
</evidence>
<dbReference type="PANTHER" id="PTHR14152">
    <property type="entry name" value="SQUAMOUS CELL CARCINOMA ANTIGEN RECOGNISED BY CYTOTOXIC T LYMPHOCYTES"/>
    <property type="match status" value="1"/>
</dbReference>
<evidence type="ECO:0008006" key="7">
    <source>
        <dbReference type="Google" id="ProtNLM"/>
    </source>
</evidence>
<feature type="compositionally biased region" description="Basic and acidic residues" evidence="4">
    <location>
        <begin position="456"/>
        <end position="465"/>
    </location>
</feature>
<dbReference type="Ensembl" id="ENSELUT00000047500.2">
    <property type="protein sequence ID" value="ENSELUP00000061170.2"/>
    <property type="gene ID" value="ENSELUG00000015791.3"/>
</dbReference>
<keyword evidence="3" id="KW-0539">Nucleus</keyword>
<keyword evidence="6" id="KW-1185">Reference proteome</keyword>
<feature type="compositionally biased region" description="Basic residues" evidence="4">
    <location>
        <begin position="23"/>
        <end position="32"/>
    </location>
</feature>
<reference evidence="5" key="2">
    <citation type="submission" date="2020-02" db="EMBL/GenBank/DDBJ databases">
        <title>Esox lucius (northern pike) genome, fEsoLuc1, primary haplotype.</title>
        <authorList>
            <person name="Myers G."/>
            <person name="Karagic N."/>
            <person name="Meyer A."/>
            <person name="Pippel M."/>
            <person name="Reichard M."/>
            <person name="Winkler S."/>
            <person name="Tracey A."/>
            <person name="Sims Y."/>
            <person name="Howe K."/>
            <person name="Rhie A."/>
            <person name="Formenti G."/>
            <person name="Durbin R."/>
            <person name="Fedrigo O."/>
            <person name="Jarvis E.D."/>
        </authorList>
    </citation>
    <scope>NUCLEOTIDE SEQUENCE [LARGE SCALE GENOMIC DNA]</scope>
</reference>
<sequence>MGSSKKHKEKGRDKDKNAEERHREHKKHRHKDRERDKERDGNREREKRKRSRSKERTGRGSEREGRSKGERSTGEPRVKREKVEPGHEESTPNTSLCLLAPELGTKEQPMVAETINPVHIKQQKDMREKLAAMKEKRLLNQKLGKVKTLAEDDWLDDTVAWVERSRKMAKEKELAEKRAKLLQEMDEEFVPSALVDLKGLTVQHKMESFNEGETVILTLQDKGVLEEEDDVLVNVGLVDKEKAEKNVELKKKKPDYKAYEDDESVDDMVTFKPRTVLGKYDEEIDGEKKKSFRLSKGGCAEGERERELQAIRETLRNQAQSLEMPALAIASEYYTPQEMVGFKKTKQRVRKIRKKEKTSPSALKLDDTRNTDFGSRARGRGRKQPNEEVPELDNEGVPIPGLDVPQQSDDVRMADMDISDDEDFTPPEPAVLEEDEAEQELQKQLEKQRKLKQKQMLKDSGEKVAEQVRGLARGDDSDTEDKKNLNIVFNATSEFCRTLGDIPTYGLSGNREDQEDIMDFEQEAERDGGGGSDSEGDENVGWSIVNVDEEQKQPDFSTASTTILDEEPIVNSGLAAALALCKNKGLLDTQMQKIARVRAPTGALPNDNYSIEDKMTIDDKYSRREEYRGFTQDFKEKDAYKPDVKIEYVDESGRKLTPKEAFRQLSHRFHGKGSGKMKTERRMKKLEEEALLKKMSSSDTPLGTVALLQEKQKSQKTPYIVLSGSGKSMNVNTITK</sequence>
<dbReference type="Proteomes" id="UP000265140">
    <property type="component" value="Chromosome 7"/>
</dbReference>
<feature type="region of interest" description="Disordered" evidence="4">
    <location>
        <begin position="1"/>
        <end position="96"/>
    </location>
</feature>
<evidence type="ECO:0000256" key="1">
    <source>
        <dbReference type="ARBA" id="ARBA00004123"/>
    </source>
</evidence>
<dbReference type="GO" id="GO:0046540">
    <property type="term" value="C:U4/U6 x U5 tri-snRNP complex"/>
    <property type="evidence" value="ECO:0007669"/>
    <property type="project" value="TreeGrafter"/>
</dbReference>
<proteinExistence type="inferred from homology"/>
<dbReference type="GO" id="GO:0045292">
    <property type="term" value="P:mRNA cis splicing, via spliceosome"/>
    <property type="evidence" value="ECO:0007669"/>
    <property type="project" value="TreeGrafter"/>
</dbReference>
<evidence type="ECO:0000313" key="6">
    <source>
        <dbReference type="Proteomes" id="UP000265140"/>
    </source>
</evidence>
<dbReference type="Pfam" id="PF03343">
    <property type="entry name" value="SART-1"/>
    <property type="match status" value="1"/>
</dbReference>
<dbReference type="AlphaFoldDB" id="A0A6Q2Y569"/>
<feature type="compositionally biased region" description="Basic and acidic residues" evidence="4">
    <location>
        <begin position="33"/>
        <end position="45"/>
    </location>
</feature>
<dbReference type="GO" id="GO:0000481">
    <property type="term" value="P:maturation of 5S rRNA"/>
    <property type="evidence" value="ECO:0007669"/>
    <property type="project" value="TreeGrafter"/>
</dbReference>
<feature type="compositionally biased region" description="Acidic residues" evidence="4">
    <location>
        <begin position="417"/>
        <end position="439"/>
    </location>
</feature>
<feature type="region of interest" description="Disordered" evidence="4">
    <location>
        <begin position="344"/>
        <end position="465"/>
    </location>
</feature>
<evidence type="ECO:0000256" key="4">
    <source>
        <dbReference type="SAM" id="MobiDB-lite"/>
    </source>
</evidence>
<dbReference type="Bgee" id="ENSELUG00000015791">
    <property type="expression patterns" value="Expressed in testis and 14 other cell types or tissues"/>
</dbReference>
<feature type="compositionally biased region" description="Basic residues" evidence="4">
    <location>
        <begin position="344"/>
        <end position="356"/>
    </location>
</feature>
<evidence type="ECO:0000313" key="5">
    <source>
        <dbReference type="Ensembl" id="ENSELUP00000061170.2"/>
    </source>
</evidence>
<dbReference type="PANTHER" id="PTHR14152:SF5">
    <property type="entry name" value="U4_U6.U5 TRI-SNRNP-ASSOCIATED PROTEIN 1"/>
    <property type="match status" value="1"/>
</dbReference>
<comment type="subcellular location">
    <subcellularLocation>
        <location evidence="1">Nucleus</location>
    </subcellularLocation>
</comment>